<reference evidence="2" key="1">
    <citation type="submission" date="2022-08" db="EMBL/GenBank/DDBJ databases">
        <title>Complete Genome Sequences of 2 Bosea sp. soil isolates.</title>
        <authorList>
            <person name="Alvarez Arevalo M."/>
            <person name="Sterndorff E.B."/>
            <person name="Faurdal D."/>
            <person name="Joergensen T.S."/>
            <person name="Weber T."/>
        </authorList>
    </citation>
    <scope>NUCLEOTIDE SEQUENCE</scope>
    <source>
        <strain evidence="2">NBC_00436</strain>
    </source>
</reference>
<name>A0A9E8CTG9_9HYPH</name>
<dbReference type="AlphaFoldDB" id="A0A9E8CTG9"/>
<accession>A0A9E8CTG9</accession>
<sequence length="149" mass="17140">MDRDAVLLRRYVIRRSSGAYPCPEYARRIEIDGIGAWQRCDERAARAADRWKRMRVPRRPWCPVLGNRLDIAQDLALQSFFAIADDADWFRMEQDVRRHPRRCLAEWRAAGHRLIVAAQAAAAGHRAPGKLSGWPPKRGTGPRSLIQDR</sequence>
<proteinExistence type="predicted"/>
<evidence type="ECO:0000313" key="2">
    <source>
        <dbReference type="EMBL" id="UZF88826.1"/>
    </source>
</evidence>
<dbReference type="EMBL" id="CP102774">
    <property type="protein sequence ID" value="UZF88826.1"/>
    <property type="molecule type" value="Genomic_DNA"/>
</dbReference>
<gene>
    <name evidence="2" type="ORF">NWE54_08575</name>
</gene>
<protein>
    <submittedName>
        <fullName evidence="2">Uncharacterized protein</fullName>
    </submittedName>
</protein>
<feature type="region of interest" description="Disordered" evidence="1">
    <location>
        <begin position="126"/>
        <end position="149"/>
    </location>
</feature>
<organism evidence="2">
    <name type="scientific">Bosea sp. NBC_00436</name>
    <dbReference type="NCBI Taxonomy" id="2969620"/>
    <lineage>
        <taxon>Bacteria</taxon>
        <taxon>Pseudomonadati</taxon>
        <taxon>Pseudomonadota</taxon>
        <taxon>Alphaproteobacteria</taxon>
        <taxon>Hyphomicrobiales</taxon>
        <taxon>Boseaceae</taxon>
        <taxon>Bosea</taxon>
    </lineage>
</organism>
<evidence type="ECO:0000256" key="1">
    <source>
        <dbReference type="SAM" id="MobiDB-lite"/>
    </source>
</evidence>